<feature type="compositionally biased region" description="Basic and acidic residues" evidence="1">
    <location>
        <begin position="83"/>
        <end position="93"/>
    </location>
</feature>
<reference evidence="2" key="1">
    <citation type="journal article" date="2020" name="Cell">
        <title>Large-Scale Comparative Analyses of Tick Genomes Elucidate Their Genetic Diversity and Vector Capacities.</title>
        <authorList>
            <consortium name="Tick Genome and Microbiome Consortium (TIGMIC)"/>
            <person name="Jia N."/>
            <person name="Wang J."/>
            <person name="Shi W."/>
            <person name="Du L."/>
            <person name="Sun Y."/>
            <person name="Zhan W."/>
            <person name="Jiang J.F."/>
            <person name="Wang Q."/>
            <person name="Zhang B."/>
            <person name="Ji P."/>
            <person name="Bell-Sakyi L."/>
            <person name="Cui X.M."/>
            <person name="Yuan T.T."/>
            <person name="Jiang B.G."/>
            <person name="Yang W.F."/>
            <person name="Lam T.T."/>
            <person name="Chang Q.C."/>
            <person name="Ding S.J."/>
            <person name="Wang X.J."/>
            <person name="Zhu J.G."/>
            <person name="Ruan X.D."/>
            <person name="Zhao L."/>
            <person name="Wei J.T."/>
            <person name="Ye R.Z."/>
            <person name="Que T.C."/>
            <person name="Du C.H."/>
            <person name="Zhou Y.H."/>
            <person name="Cheng J.X."/>
            <person name="Dai P.F."/>
            <person name="Guo W.B."/>
            <person name="Han X.H."/>
            <person name="Huang E.J."/>
            <person name="Li L.F."/>
            <person name="Wei W."/>
            <person name="Gao Y.C."/>
            <person name="Liu J.Z."/>
            <person name="Shao H.Z."/>
            <person name="Wang X."/>
            <person name="Wang C.C."/>
            <person name="Yang T.C."/>
            <person name="Huo Q.B."/>
            <person name="Li W."/>
            <person name="Chen H.Y."/>
            <person name="Chen S.E."/>
            <person name="Zhou L.G."/>
            <person name="Ni X.B."/>
            <person name="Tian J.H."/>
            <person name="Sheng Y."/>
            <person name="Liu T."/>
            <person name="Pan Y.S."/>
            <person name="Xia L.Y."/>
            <person name="Li J."/>
            <person name="Zhao F."/>
            <person name="Cao W.C."/>
        </authorList>
    </citation>
    <scope>NUCLEOTIDE SEQUENCE</scope>
    <source>
        <strain evidence="2">Rmic-2018</strain>
    </source>
</reference>
<feature type="region of interest" description="Disordered" evidence="1">
    <location>
        <begin position="83"/>
        <end position="104"/>
    </location>
</feature>
<dbReference type="EMBL" id="JABSTU010000007">
    <property type="protein sequence ID" value="KAH8026802.1"/>
    <property type="molecule type" value="Genomic_DNA"/>
</dbReference>
<comment type="caution">
    <text evidence="2">The sequence shown here is derived from an EMBL/GenBank/DDBJ whole genome shotgun (WGS) entry which is preliminary data.</text>
</comment>
<sequence>MTPAVGAADTPPPPLQPARPRDPCSASTAGSREHRAETGSAAHATSTAVAHRLQCFAMRDMSHPATSPKLQSSICQSITDEYEKQHVGAHEEASEPPLVRQPAKTLDSAKGAVCQEKRSVAYQVERSARCSAERQACICSVMGPYLSISPDTLFEKLPAKTTKAPLDKIVEDDCVTCRNISTGNILP</sequence>
<keyword evidence="3" id="KW-1185">Reference proteome</keyword>
<reference evidence="2" key="2">
    <citation type="submission" date="2021-09" db="EMBL/GenBank/DDBJ databases">
        <authorList>
            <person name="Jia N."/>
            <person name="Wang J."/>
            <person name="Shi W."/>
            <person name="Du L."/>
            <person name="Sun Y."/>
            <person name="Zhan W."/>
            <person name="Jiang J."/>
            <person name="Wang Q."/>
            <person name="Zhang B."/>
            <person name="Ji P."/>
            <person name="Sakyi L.B."/>
            <person name="Cui X."/>
            <person name="Yuan T."/>
            <person name="Jiang B."/>
            <person name="Yang W."/>
            <person name="Lam T.T.-Y."/>
            <person name="Chang Q."/>
            <person name="Ding S."/>
            <person name="Wang X."/>
            <person name="Zhu J."/>
            <person name="Ruan X."/>
            <person name="Zhao L."/>
            <person name="Wei J."/>
            <person name="Que T."/>
            <person name="Du C."/>
            <person name="Cheng J."/>
            <person name="Dai P."/>
            <person name="Han X."/>
            <person name="Huang E."/>
            <person name="Gao Y."/>
            <person name="Liu J."/>
            <person name="Shao H."/>
            <person name="Ye R."/>
            <person name="Li L."/>
            <person name="Wei W."/>
            <person name="Wang X."/>
            <person name="Wang C."/>
            <person name="Huo Q."/>
            <person name="Li W."/>
            <person name="Guo W."/>
            <person name="Chen H."/>
            <person name="Chen S."/>
            <person name="Zhou L."/>
            <person name="Zhou L."/>
            <person name="Ni X."/>
            <person name="Tian J."/>
            <person name="Zhou Y."/>
            <person name="Sheng Y."/>
            <person name="Liu T."/>
            <person name="Pan Y."/>
            <person name="Xia L."/>
            <person name="Li J."/>
            <person name="Zhao F."/>
            <person name="Cao W."/>
        </authorList>
    </citation>
    <scope>NUCLEOTIDE SEQUENCE</scope>
    <source>
        <strain evidence="2">Rmic-2018</strain>
        <tissue evidence="2">Larvae</tissue>
    </source>
</reference>
<gene>
    <name evidence="2" type="ORF">HPB51_024917</name>
</gene>
<proteinExistence type="predicted"/>
<evidence type="ECO:0000256" key="1">
    <source>
        <dbReference type="SAM" id="MobiDB-lite"/>
    </source>
</evidence>
<dbReference type="AlphaFoldDB" id="A0A9J6DY27"/>
<feature type="region of interest" description="Disordered" evidence="1">
    <location>
        <begin position="1"/>
        <end position="45"/>
    </location>
</feature>
<evidence type="ECO:0000313" key="2">
    <source>
        <dbReference type="EMBL" id="KAH8026802.1"/>
    </source>
</evidence>
<dbReference type="Proteomes" id="UP000821866">
    <property type="component" value="Unassembled WGS sequence"/>
</dbReference>
<organism evidence="2 3">
    <name type="scientific">Rhipicephalus microplus</name>
    <name type="common">Cattle tick</name>
    <name type="synonym">Boophilus microplus</name>
    <dbReference type="NCBI Taxonomy" id="6941"/>
    <lineage>
        <taxon>Eukaryota</taxon>
        <taxon>Metazoa</taxon>
        <taxon>Ecdysozoa</taxon>
        <taxon>Arthropoda</taxon>
        <taxon>Chelicerata</taxon>
        <taxon>Arachnida</taxon>
        <taxon>Acari</taxon>
        <taxon>Parasitiformes</taxon>
        <taxon>Ixodida</taxon>
        <taxon>Ixodoidea</taxon>
        <taxon>Ixodidae</taxon>
        <taxon>Rhipicephalinae</taxon>
        <taxon>Rhipicephalus</taxon>
        <taxon>Boophilus</taxon>
    </lineage>
</organism>
<accession>A0A9J6DY27</accession>
<name>A0A9J6DY27_RHIMP</name>
<evidence type="ECO:0000313" key="3">
    <source>
        <dbReference type="Proteomes" id="UP000821866"/>
    </source>
</evidence>
<protein>
    <submittedName>
        <fullName evidence="2">Uncharacterized protein</fullName>
    </submittedName>
</protein>